<evidence type="ECO:0000313" key="5">
    <source>
        <dbReference type="Proteomes" id="UP000475214"/>
    </source>
</evidence>
<dbReference type="EMBL" id="JAAGOA010000005">
    <property type="protein sequence ID" value="NEE00314.1"/>
    <property type="molecule type" value="Genomic_DNA"/>
</dbReference>
<evidence type="ECO:0000259" key="3">
    <source>
        <dbReference type="Pfam" id="PF13193"/>
    </source>
</evidence>
<evidence type="ECO:0000313" key="4">
    <source>
        <dbReference type="EMBL" id="NEE00314.1"/>
    </source>
</evidence>
<dbReference type="Pfam" id="PF00501">
    <property type="entry name" value="AMP-binding"/>
    <property type="match status" value="1"/>
</dbReference>
<keyword evidence="5" id="KW-1185">Reference proteome</keyword>
<evidence type="ECO:0000256" key="1">
    <source>
        <dbReference type="SAM" id="MobiDB-lite"/>
    </source>
</evidence>
<sequence length="400" mass="41286">MTSATRTLRAVEVPLTPAVVPRLYPALLDALSGGPALLPVPGSPAPVRDELLDALQPAEPLEDNDVALVVPTSGSTGEPKGVMLSAKAIQASSAATLRRLGGPGRWLLALPATHVAGLMVLARSIAAETEPVALDLSEGFDPELFAAASVRLFGKGPGRRYTALVARQLAALLDADGAALAALTGYDAVLVGGSAVSDDLLERARDAGVTVVTTYGSTETAGGCVYDGVPLDDVEIDITDDGRIRLAGPMLASGYRLNSQLSADVFADGWFTTADAGHFTPDGRLEVVGRIDDVAVSGGVNVPLAAVDRLVAAHPAVREALAVAVPDPEWGQRVVVGVVAADPAHPPRLESIREHVIRQAPTAYAPKELIGLDRLPTLPSGKPDRRSLATELTPAPTVPS</sequence>
<dbReference type="GO" id="GO:0016878">
    <property type="term" value="F:acid-thiol ligase activity"/>
    <property type="evidence" value="ECO:0007669"/>
    <property type="project" value="UniProtKB-ARBA"/>
</dbReference>
<proteinExistence type="predicted"/>
<dbReference type="Gene3D" id="3.40.50.12780">
    <property type="entry name" value="N-terminal domain of ligase-like"/>
    <property type="match status" value="1"/>
</dbReference>
<gene>
    <name evidence="4" type="ORF">G1H10_09050</name>
</gene>
<reference evidence="4 5" key="1">
    <citation type="submission" date="2020-02" db="EMBL/GenBank/DDBJ databases">
        <authorList>
            <person name="Li X.-J."/>
            <person name="Han X.-M."/>
        </authorList>
    </citation>
    <scope>NUCLEOTIDE SEQUENCE [LARGE SCALE GENOMIC DNA]</scope>
    <source>
        <strain evidence="4 5">CCTCC AB 2017055</strain>
    </source>
</reference>
<dbReference type="Pfam" id="PF13193">
    <property type="entry name" value="AMP-binding_C"/>
    <property type="match status" value="1"/>
</dbReference>
<dbReference type="InterPro" id="IPR050237">
    <property type="entry name" value="ATP-dep_AMP-bd_enzyme"/>
</dbReference>
<feature type="domain" description="AMP-dependent synthetase/ligase" evidence="2">
    <location>
        <begin position="55"/>
        <end position="247"/>
    </location>
</feature>
<dbReference type="NCBIfam" id="NF005877">
    <property type="entry name" value="PRK07824.1"/>
    <property type="match status" value="1"/>
</dbReference>
<dbReference type="AlphaFoldDB" id="A0A6L9S6N2"/>
<dbReference type="Gene3D" id="3.30.300.30">
    <property type="match status" value="1"/>
</dbReference>
<dbReference type="InterPro" id="IPR025110">
    <property type="entry name" value="AMP-bd_C"/>
</dbReference>
<dbReference type="InterPro" id="IPR042099">
    <property type="entry name" value="ANL_N_sf"/>
</dbReference>
<evidence type="ECO:0000259" key="2">
    <source>
        <dbReference type="Pfam" id="PF00501"/>
    </source>
</evidence>
<feature type="domain" description="AMP-binding enzyme C-terminal" evidence="3">
    <location>
        <begin position="308"/>
        <end position="382"/>
    </location>
</feature>
<accession>A0A6L9S6N2</accession>
<protein>
    <submittedName>
        <fullName evidence="4">AMP-binding protein</fullName>
    </submittedName>
</protein>
<dbReference type="SUPFAM" id="SSF56801">
    <property type="entry name" value="Acetyl-CoA synthetase-like"/>
    <property type="match status" value="1"/>
</dbReference>
<dbReference type="InterPro" id="IPR045851">
    <property type="entry name" value="AMP-bd_C_sf"/>
</dbReference>
<comment type="caution">
    <text evidence="4">The sequence shown here is derived from an EMBL/GenBank/DDBJ whole genome shotgun (WGS) entry which is preliminary data.</text>
</comment>
<organism evidence="4 5">
    <name type="scientific">Phytoactinopolyspora halotolerans</name>
    <dbReference type="NCBI Taxonomy" id="1981512"/>
    <lineage>
        <taxon>Bacteria</taxon>
        <taxon>Bacillati</taxon>
        <taxon>Actinomycetota</taxon>
        <taxon>Actinomycetes</taxon>
        <taxon>Jiangellales</taxon>
        <taxon>Jiangellaceae</taxon>
        <taxon>Phytoactinopolyspora</taxon>
    </lineage>
</organism>
<dbReference type="PANTHER" id="PTHR43767:SF1">
    <property type="entry name" value="NONRIBOSOMAL PEPTIDE SYNTHASE PES1 (EUROFUNG)-RELATED"/>
    <property type="match status" value="1"/>
</dbReference>
<name>A0A6L9S6N2_9ACTN</name>
<dbReference type="PANTHER" id="PTHR43767">
    <property type="entry name" value="LONG-CHAIN-FATTY-ACID--COA LIGASE"/>
    <property type="match status" value="1"/>
</dbReference>
<dbReference type="Proteomes" id="UP000475214">
    <property type="component" value="Unassembled WGS sequence"/>
</dbReference>
<dbReference type="InterPro" id="IPR020845">
    <property type="entry name" value="AMP-binding_CS"/>
</dbReference>
<feature type="region of interest" description="Disordered" evidence="1">
    <location>
        <begin position="375"/>
        <end position="400"/>
    </location>
</feature>
<dbReference type="InterPro" id="IPR000873">
    <property type="entry name" value="AMP-dep_synth/lig_dom"/>
</dbReference>
<dbReference type="PROSITE" id="PS00455">
    <property type="entry name" value="AMP_BINDING"/>
    <property type="match status" value="1"/>
</dbReference>